<reference evidence="2" key="1">
    <citation type="submission" date="2021-07" db="EMBL/GenBank/DDBJ databases">
        <authorList>
            <person name="Durling M."/>
        </authorList>
    </citation>
    <scope>NUCLEOTIDE SEQUENCE</scope>
</reference>
<dbReference type="Proteomes" id="UP000701801">
    <property type="component" value="Unassembled WGS sequence"/>
</dbReference>
<keyword evidence="3" id="KW-1185">Reference proteome</keyword>
<feature type="region of interest" description="Disordered" evidence="1">
    <location>
        <begin position="1"/>
        <end position="40"/>
    </location>
</feature>
<proteinExistence type="predicted"/>
<gene>
    <name evidence="2" type="ORF">HYALB_00012881</name>
</gene>
<dbReference type="EMBL" id="CAJVRM010000204">
    <property type="protein sequence ID" value="CAG8977090.1"/>
    <property type="molecule type" value="Genomic_DNA"/>
</dbReference>
<dbReference type="OrthoDB" id="10402339at2759"/>
<feature type="compositionally biased region" description="Pro residues" evidence="1">
    <location>
        <begin position="29"/>
        <end position="38"/>
    </location>
</feature>
<feature type="region of interest" description="Disordered" evidence="1">
    <location>
        <begin position="437"/>
        <end position="466"/>
    </location>
</feature>
<accession>A0A9N9LKI4</accession>
<feature type="compositionally biased region" description="Acidic residues" evidence="1">
    <location>
        <begin position="129"/>
        <end position="146"/>
    </location>
</feature>
<protein>
    <submittedName>
        <fullName evidence="2">Uncharacterized protein</fullName>
    </submittedName>
</protein>
<dbReference type="AlphaFoldDB" id="A0A9N9LKI4"/>
<evidence type="ECO:0000313" key="3">
    <source>
        <dbReference type="Proteomes" id="UP000701801"/>
    </source>
</evidence>
<feature type="compositionally biased region" description="Basic residues" evidence="1">
    <location>
        <begin position="441"/>
        <end position="452"/>
    </location>
</feature>
<feature type="compositionally biased region" description="Polar residues" evidence="1">
    <location>
        <begin position="9"/>
        <end position="18"/>
    </location>
</feature>
<feature type="compositionally biased region" description="Basic and acidic residues" evidence="1">
    <location>
        <begin position="453"/>
        <end position="466"/>
    </location>
</feature>
<feature type="compositionally biased region" description="Polar residues" evidence="1">
    <location>
        <begin position="72"/>
        <end position="91"/>
    </location>
</feature>
<comment type="caution">
    <text evidence="2">The sequence shown here is derived from an EMBL/GenBank/DDBJ whole genome shotgun (WGS) entry which is preliminary data.</text>
</comment>
<evidence type="ECO:0000313" key="2">
    <source>
        <dbReference type="EMBL" id="CAG8977090.1"/>
    </source>
</evidence>
<feature type="region of interest" description="Disordered" evidence="1">
    <location>
        <begin position="121"/>
        <end position="171"/>
    </location>
</feature>
<evidence type="ECO:0000256" key="1">
    <source>
        <dbReference type="SAM" id="MobiDB-lite"/>
    </source>
</evidence>
<sequence length="466" mass="52347">MPPPFSHTGAPQTPSSRGRGNYAFGRPGTPRPNLPPSISPTAAYTNNFGVYNSDPAVEYRSLSLGSGSPRSTDLTPSQSFGSYPPTFNRSGSGERYIALYNETPTKKDCYPGSIARRGTTCDQLHSEQAEDTDHDVDMELGSDADDERSLSGLEEAQFDDSESHTLSAESDSMYIEAQSDSEGTLAAWDEGEYDEQEADETYAVPYETDYDSEGTMPALEEERSDDMDYDGSGEDYYIPAEHISDVYEDTATHQARLDEAHQSNLNYPHYPQHPGLAASIRDPSIPSFHSVIQDIQYTAASDLFGPVHQQTIYGPPPSGINVAYPQTPYPPPLMQMNDPEQFDAVMPPMGTNYFSTTGQWGQGPDQIRIPSSQQGFGLLGEQDVARRGSLPSFEEGFGDLVRRDEEVMREERRGSLPSFERGFGELVRRDEEVMRGERRRQWAQRRRRGEWRRRREEEVMREEHQR</sequence>
<organism evidence="2 3">
    <name type="scientific">Hymenoscyphus albidus</name>
    <dbReference type="NCBI Taxonomy" id="595503"/>
    <lineage>
        <taxon>Eukaryota</taxon>
        <taxon>Fungi</taxon>
        <taxon>Dikarya</taxon>
        <taxon>Ascomycota</taxon>
        <taxon>Pezizomycotina</taxon>
        <taxon>Leotiomycetes</taxon>
        <taxon>Helotiales</taxon>
        <taxon>Helotiaceae</taxon>
        <taxon>Hymenoscyphus</taxon>
    </lineage>
</organism>
<feature type="compositionally biased region" description="Low complexity" evidence="1">
    <location>
        <begin position="62"/>
        <end position="71"/>
    </location>
</feature>
<name>A0A9N9LKI4_9HELO</name>
<feature type="region of interest" description="Disordered" evidence="1">
    <location>
        <begin position="62"/>
        <end position="92"/>
    </location>
</feature>